<feature type="region of interest" description="Disordered" evidence="1">
    <location>
        <begin position="232"/>
        <end position="324"/>
    </location>
</feature>
<dbReference type="PANTHER" id="PTHR21666:SF291">
    <property type="entry name" value="STAGE II SPORULATION PROTEIN Q"/>
    <property type="match status" value="1"/>
</dbReference>
<sequence length="324" mass="35314">MNEEGKNPNSKNSGWRKLVRKKWFYPAVYLTFAALVLTGVLWYQNAAIDLPEEEAQDQTDQLDSENTDQVGERPEGDSVPVIEQDEQVMMPVANAKETEIVTKFYDYNASEKEQEQALVLYNNKYYQSKGIDIASTNEEPFDVTAALSGKVTDVKDDPLLGMVVELTHENGVTTNYASLEDVTVDSGAKVEQGDVIGTAGQNLYGQANGIHVHFELRKDGTRVDPEEYFNKSLSEIKLPSDGNEEDGDQEDGNEEDGTEEDGASEDGASEDGATDDEASDEETSGQEENTDDQGDSGDEDNGSDGEEDDSTDVQPESSASSATA</sequence>
<dbReference type="InterPro" id="IPR050570">
    <property type="entry name" value="Cell_wall_metabolism_enzyme"/>
</dbReference>
<keyword evidence="5" id="KW-1185">Reference proteome</keyword>
<evidence type="ECO:0000259" key="3">
    <source>
        <dbReference type="Pfam" id="PF01551"/>
    </source>
</evidence>
<dbReference type="InterPro" id="IPR011055">
    <property type="entry name" value="Dup_hybrid_motif"/>
</dbReference>
<dbReference type="InterPro" id="IPR016047">
    <property type="entry name" value="M23ase_b-sheet_dom"/>
</dbReference>
<feature type="domain" description="M23ase beta-sheet core" evidence="3">
    <location>
        <begin position="128"/>
        <end position="225"/>
    </location>
</feature>
<evidence type="ECO:0000256" key="1">
    <source>
        <dbReference type="SAM" id="MobiDB-lite"/>
    </source>
</evidence>
<feature type="region of interest" description="Disordered" evidence="1">
    <location>
        <begin position="53"/>
        <end position="78"/>
    </location>
</feature>
<dbReference type="Gene3D" id="2.70.70.10">
    <property type="entry name" value="Glucose Permease (Domain IIA)"/>
    <property type="match status" value="1"/>
</dbReference>
<accession>A0ABN1AZI4</accession>
<evidence type="ECO:0000313" key="5">
    <source>
        <dbReference type="Proteomes" id="UP001500880"/>
    </source>
</evidence>
<keyword evidence="2" id="KW-0812">Transmembrane</keyword>
<proteinExistence type="predicted"/>
<protein>
    <submittedName>
        <fullName evidence="4">Stage II sporulation protein spoIIQ</fullName>
    </submittedName>
</protein>
<evidence type="ECO:0000256" key="2">
    <source>
        <dbReference type="SAM" id="Phobius"/>
    </source>
</evidence>
<feature type="compositionally biased region" description="Acidic residues" evidence="1">
    <location>
        <begin position="53"/>
        <end position="66"/>
    </location>
</feature>
<organism evidence="4 5">
    <name type="scientific">Salinibacillus aidingensis</name>
    <dbReference type="NCBI Taxonomy" id="237684"/>
    <lineage>
        <taxon>Bacteria</taxon>
        <taxon>Bacillati</taxon>
        <taxon>Bacillota</taxon>
        <taxon>Bacilli</taxon>
        <taxon>Bacillales</taxon>
        <taxon>Bacillaceae</taxon>
        <taxon>Salinibacillus</taxon>
    </lineage>
</organism>
<dbReference type="CDD" id="cd12797">
    <property type="entry name" value="M23_peptidase"/>
    <property type="match status" value="1"/>
</dbReference>
<keyword evidence="2" id="KW-0472">Membrane</keyword>
<comment type="caution">
    <text evidence="4">The sequence shown here is derived from an EMBL/GenBank/DDBJ whole genome shotgun (WGS) entry which is preliminary data.</text>
</comment>
<reference evidence="4 5" key="1">
    <citation type="journal article" date="2019" name="Int. J. Syst. Evol. Microbiol.">
        <title>The Global Catalogue of Microorganisms (GCM) 10K type strain sequencing project: providing services to taxonomists for standard genome sequencing and annotation.</title>
        <authorList>
            <consortium name="The Broad Institute Genomics Platform"/>
            <consortium name="The Broad Institute Genome Sequencing Center for Infectious Disease"/>
            <person name="Wu L."/>
            <person name="Ma J."/>
        </authorList>
    </citation>
    <scope>NUCLEOTIDE SEQUENCE [LARGE SCALE GENOMIC DNA]</scope>
    <source>
        <strain evidence="4 5">JCM 12389</strain>
    </source>
</reference>
<feature type="compositionally biased region" description="Polar residues" evidence="1">
    <location>
        <begin position="313"/>
        <end position="324"/>
    </location>
</feature>
<feature type="transmembrane region" description="Helical" evidence="2">
    <location>
        <begin position="23"/>
        <end position="43"/>
    </location>
</feature>
<dbReference type="Pfam" id="PF01551">
    <property type="entry name" value="Peptidase_M23"/>
    <property type="match status" value="1"/>
</dbReference>
<name>A0ABN1AZI4_9BACI</name>
<keyword evidence="2" id="KW-1133">Transmembrane helix</keyword>
<dbReference type="SUPFAM" id="SSF51261">
    <property type="entry name" value="Duplicated hybrid motif"/>
    <property type="match status" value="1"/>
</dbReference>
<dbReference type="Proteomes" id="UP001500880">
    <property type="component" value="Unassembled WGS sequence"/>
</dbReference>
<evidence type="ECO:0000313" key="4">
    <source>
        <dbReference type="EMBL" id="GAA0487185.1"/>
    </source>
</evidence>
<dbReference type="RefSeq" id="WP_343838469.1">
    <property type="nucleotide sequence ID" value="NZ_BAAADO010000002.1"/>
</dbReference>
<feature type="compositionally biased region" description="Acidic residues" evidence="1">
    <location>
        <begin position="242"/>
        <end position="311"/>
    </location>
</feature>
<gene>
    <name evidence="4" type="primary">spoIIQ</name>
    <name evidence="4" type="ORF">GCM10008986_10820</name>
</gene>
<dbReference type="EMBL" id="BAAADO010000002">
    <property type="protein sequence ID" value="GAA0487185.1"/>
    <property type="molecule type" value="Genomic_DNA"/>
</dbReference>
<dbReference type="PANTHER" id="PTHR21666">
    <property type="entry name" value="PEPTIDASE-RELATED"/>
    <property type="match status" value="1"/>
</dbReference>